<sequence length="197" mass="22401">NCFSKSPGLTHLTEHRINTGDALPTRDGPRRVSMAERRIITQQVKEMEEAGIITKSTSPWSSAVVLVRKKNGQLRFCIDYRRLNAVTVKDVYPLPRLDDVVERLSGSLYFTSLDLASGYHQIPVAKEDRKKTAFATPDGLYEFHRLPFGLCGAPPSFQRLMDHVLADLKWKECLVYMDDILVTGSSFDEHLHRLKQV</sequence>
<reference evidence="10 11" key="1">
    <citation type="submission" date="2016-03" db="EMBL/GenBank/DDBJ databases">
        <title>EvidentialGene: Evidence-directed Construction of Genes on Genomes.</title>
        <authorList>
            <person name="Gilbert D.G."/>
            <person name="Choi J.-H."/>
            <person name="Mockaitis K."/>
            <person name="Colbourne J."/>
            <person name="Pfrender M."/>
        </authorList>
    </citation>
    <scope>NUCLEOTIDE SEQUENCE [LARGE SCALE GENOMIC DNA]</scope>
    <source>
        <strain evidence="10 11">Xinb3</strain>
        <tissue evidence="10">Complete organism</tissue>
    </source>
</reference>
<dbReference type="PANTHER" id="PTHR24559">
    <property type="entry name" value="TRANSPOSON TY3-I GAG-POL POLYPROTEIN"/>
    <property type="match status" value="1"/>
</dbReference>
<proteinExistence type="predicted"/>
<dbReference type="EMBL" id="LRGB01018472">
    <property type="protein sequence ID" value="KZR98086.1"/>
    <property type="molecule type" value="Genomic_DNA"/>
</dbReference>
<evidence type="ECO:0000256" key="6">
    <source>
        <dbReference type="ARBA" id="ARBA00022801"/>
    </source>
</evidence>
<dbReference type="PROSITE" id="PS50878">
    <property type="entry name" value="RT_POL"/>
    <property type="match status" value="1"/>
</dbReference>
<dbReference type="Pfam" id="PF00078">
    <property type="entry name" value="RVT_1"/>
    <property type="match status" value="1"/>
</dbReference>
<organism evidence="10 11">
    <name type="scientific">Daphnia magna</name>
    <dbReference type="NCBI Taxonomy" id="35525"/>
    <lineage>
        <taxon>Eukaryota</taxon>
        <taxon>Metazoa</taxon>
        <taxon>Ecdysozoa</taxon>
        <taxon>Arthropoda</taxon>
        <taxon>Crustacea</taxon>
        <taxon>Branchiopoda</taxon>
        <taxon>Diplostraca</taxon>
        <taxon>Cladocera</taxon>
        <taxon>Anomopoda</taxon>
        <taxon>Daphniidae</taxon>
        <taxon>Daphnia</taxon>
    </lineage>
</organism>
<evidence type="ECO:0000256" key="8">
    <source>
        <dbReference type="SAM" id="MobiDB-lite"/>
    </source>
</evidence>
<evidence type="ECO:0000256" key="7">
    <source>
        <dbReference type="ARBA" id="ARBA00022918"/>
    </source>
</evidence>
<keyword evidence="6" id="KW-0378">Hydrolase</keyword>
<dbReference type="GO" id="GO:0008233">
    <property type="term" value="F:peptidase activity"/>
    <property type="evidence" value="ECO:0007669"/>
    <property type="project" value="UniProtKB-KW"/>
</dbReference>
<feature type="region of interest" description="Disordered" evidence="8">
    <location>
        <begin position="1"/>
        <end position="30"/>
    </location>
</feature>
<evidence type="ECO:0000259" key="9">
    <source>
        <dbReference type="PROSITE" id="PS50878"/>
    </source>
</evidence>
<dbReference type="AlphaFoldDB" id="A0A164FRS8"/>
<evidence type="ECO:0000256" key="5">
    <source>
        <dbReference type="ARBA" id="ARBA00022759"/>
    </source>
</evidence>
<evidence type="ECO:0000256" key="2">
    <source>
        <dbReference type="ARBA" id="ARBA00022679"/>
    </source>
</evidence>
<dbReference type="FunFam" id="3.10.10.10:FF:000007">
    <property type="entry name" value="Retrovirus-related Pol polyprotein from transposon 17.6-like Protein"/>
    <property type="match status" value="1"/>
</dbReference>
<accession>A0A164FRS8</accession>
<dbReference type="Gene3D" id="3.10.10.10">
    <property type="entry name" value="HIV Type 1 Reverse Transcriptase, subunit A, domain 1"/>
    <property type="match status" value="1"/>
</dbReference>
<keyword evidence="1" id="KW-0645">Protease</keyword>
<dbReference type="InterPro" id="IPR053134">
    <property type="entry name" value="RNA-dir_DNA_polymerase"/>
</dbReference>
<evidence type="ECO:0000256" key="1">
    <source>
        <dbReference type="ARBA" id="ARBA00022670"/>
    </source>
</evidence>
<evidence type="ECO:0000256" key="4">
    <source>
        <dbReference type="ARBA" id="ARBA00022722"/>
    </source>
</evidence>
<dbReference type="Proteomes" id="UP000076858">
    <property type="component" value="Unassembled WGS sequence"/>
</dbReference>
<dbReference type="GO" id="GO:0006508">
    <property type="term" value="P:proteolysis"/>
    <property type="evidence" value="ECO:0007669"/>
    <property type="project" value="UniProtKB-KW"/>
</dbReference>
<protein>
    <recommendedName>
        <fullName evidence="9">Reverse transcriptase domain-containing protein</fullName>
    </recommendedName>
</protein>
<dbReference type="STRING" id="35525.A0A164FRS8"/>
<dbReference type="InterPro" id="IPR000477">
    <property type="entry name" value="RT_dom"/>
</dbReference>
<gene>
    <name evidence="10" type="ORF">APZ42_006666</name>
</gene>
<name>A0A164FRS8_9CRUS</name>
<dbReference type="Gene3D" id="3.30.70.270">
    <property type="match status" value="1"/>
</dbReference>
<evidence type="ECO:0000313" key="11">
    <source>
        <dbReference type="Proteomes" id="UP000076858"/>
    </source>
</evidence>
<dbReference type="CDD" id="cd01647">
    <property type="entry name" value="RT_LTR"/>
    <property type="match status" value="1"/>
</dbReference>
<evidence type="ECO:0000256" key="3">
    <source>
        <dbReference type="ARBA" id="ARBA00022695"/>
    </source>
</evidence>
<dbReference type="InterPro" id="IPR043128">
    <property type="entry name" value="Rev_trsase/Diguanyl_cyclase"/>
</dbReference>
<comment type="caution">
    <text evidence="10">The sequence shown here is derived from an EMBL/GenBank/DDBJ whole genome shotgun (WGS) entry which is preliminary data.</text>
</comment>
<feature type="non-terminal residue" evidence="10">
    <location>
        <position position="197"/>
    </location>
</feature>
<keyword evidence="3" id="KW-0548">Nucleotidyltransferase</keyword>
<keyword evidence="7" id="KW-0695">RNA-directed DNA polymerase</keyword>
<keyword evidence="5" id="KW-0255">Endonuclease</keyword>
<dbReference type="SUPFAM" id="SSF56672">
    <property type="entry name" value="DNA/RNA polymerases"/>
    <property type="match status" value="1"/>
</dbReference>
<feature type="domain" description="Reverse transcriptase" evidence="9">
    <location>
        <begin position="48"/>
        <end position="197"/>
    </location>
</feature>
<dbReference type="GO" id="GO:0003964">
    <property type="term" value="F:RNA-directed DNA polymerase activity"/>
    <property type="evidence" value="ECO:0007669"/>
    <property type="project" value="UniProtKB-KW"/>
</dbReference>
<keyword evidence="2" id="KW-0808">Transferase</keyword>
<dbReference type="InterPro" id="IPR043502">
    <property type="entry name" value="DNA/RNA_pol_sf"/>
</dbReference>
<dbReference type="GO" id="GO:0004519">
    <property type="term" value="F:endonuclease activity"/>
    <property type="evidence" value="ECO:0007669"/>
    <property type="project" value="UniProtKB-KW"/>
</dbReference>
<keyword evidence="4" id="KW-0540">Nuclease</keyword>
<keyword evidence="11" id="KW-1185">Reference proteome</keyword>
<dbReference type="PANTHER" id="PTHR24559:SF444">
    <property type="entry name" value="REVERSE TRANSCRIPTASE DOMAIN-CONTAINING PROTEIN"/>
    <property type="match status" value="1"/>
</dbReference>
<feature type="non-terminal residue" evidence="10">
    <location>
        <position position="1"/>
    </location>
</feature>
<evidence type="ECO:0000313" key="10">
    <source>
        <dbReference type="EMBL" id="KZR98086.1"/>
    </source>
</evidence>